<dbReference type="Proteomes" id="UP001157069">
    <property type="component" value="Unassembled WGS sequence"/>
</dbReference>
<feature type="compositionally biased region" description="Basic residues" evidence="1">
    <location>
        <begin position="193"/>
        <end position="202"/>
    </location>
</feature>
<gene>
    <name evidence="3" type="ORF">GCM10025869_08620</name>
</gene>
<dbReference type="SUPFAM" id="SSF51445">
    <property type="entry name" value="(Trans)glycosidases"/>
    <property type="match status" value="1"/>
</dbReference>
<dbReference type="PANTHER" id="PTHR43651">
    <property type="entry name" value="1,4-ALPHA-GLUCAN-BRANCHING ENZYME"/>
    <property type="match status" value="1"/>
</dbReference>
<dbReference type="SMART" id="SM00642">
    <property type="entry name" value="Aamy"/>
    <property type="match status" value="1"/>
</dbReference>
<dbReference type="Pfam" id="PF00128">
    <property type="entry name" value="Alpha-amylase"/>
    <property type="match status" value="1"/>
</dbReference>
<evidence type="ECO:0000256" key="1">
    <source>
        <dbReference type="SAM" id="MobiDB-lite"/>
    </source>
</evidence>
<dbReference type="InterPro" id="IPR017853">
    <property type="entry name" value="GH"/>
</dbReference>
<feature type="region of interest" description="Disordered" evidence="1">
    <location>
        <begin position="183"/>
        <end position="298"/>
    </location>
</feature>
<dbReference type="InterPro" id="IPR006047">
    <property type="entry name" value="GH13_cat_dom"/>
</dbReference>
<feature type="compositionally biased region" description="Low complexity" evidence="1">
    <location>
        <begin position="227"/>
        <end position="245"/>
    </location>
</feature>
<proteinExistence type="predicted"/>
<feature type="domain" description="Glycosyl hydrolase family 13 catalytic" evidence="2">
    <location>
        <begin position="32"/>
        <end position="290"/>
    </location>
</feature>
<accession>A0ABQ6JSE6</accession>
<feature type="compositionally biased region" description="Low complexity" evidence="1">
    <location>
        <begin position="270"/>
        <end position="289"/>
    </location>
</feature>
<comment type="caution">
    <text evidence="3">The sequence shown here is derived from an EMBL/GenBank/DDBJ whole genome shotgun (WGS) entry which is preliminary data.</text>
</comment>
<sequence>MHGLSAARPTPAAPLATPGWAGRELADAMLYELHIGTFTPGGTLDAAIDRLDHLVRLGVDAVELLPVNAFNGVQGWGYDGVAWYAVHAPYGGPDAYLRFVEAAHARGLAVIQDVVYNHLGPSGNYLPEFGPYLREDRNSWGETLDLDEPEVRRYILDNAALWFEEYAVDGLRLDAVHALDERGAPTCWPSSRPRPRHARRVSAGRSPSSPSPTSTIRSCSRRARRVGTASPPSGATTTTTPCTSRSPERRRATTPTSRRSPHSALRRRAASSTRAATPRSASACTATPSRPTPRRGGS</sequence>
<reference evidence="4" key="1">
    <citation type="journal article" date="2019" name="Int. J. Syst. Evol. Microbiol.">
        <title>The Global Catalogue of Microorganisms (GCM) 10K type strain sequencing project: providing services to taxonomists for standard genome sequencing and annotation.</title>
        <authorList>
            <consortium name="The Broad Institute Genomics Platform"/>
            <consortium name="The Broad Institute Genome Sequencing Center for Infectious Disease"/>
            <person name="Wu L."/>
            <person name="Ma J."/>
        </authorList>
    </citation>
    <scope>NUCLEOTIDE SEQUENCE [LARGE SCALE GENOMIC DNA]</scope>
    <source>
        <strain evidence="4">NBRC 108755</strain>
    </source>
</reference>
<feature type="compositionally biased region" description="Basic residues" evidence="1">
    <location>
        <begin position="259"/>
        <end position="269"/>
    </location>
</feature>
<dbReference type="EMBL" id="BSVA01000001">
    <property type="protein sequence ID" value="GMA90333.1"/>
    <property type="molecule type" value="Genomic_DNA"/>
</dbReference>
<keyword evidence="4" id="KW-1185">Reference proteome</keyword>
<feature type="compositionally biased region" description="Low complexity" evidence="1">
    <location>
        <begin position="203"/>
        <end position="218"/>
    </location>
</feature>
<organism evidence="3 4">
    <name type="scientific">Homoserinibacter gongjuensis</name>
    <dbReference type="NCBI Taxonomy" id="1162968"/>
    <lineage>
        <taxon>Bacteria</taxon>
        <taxon>Bacillati</taxon>
        <taxon>Actinomycetota</taxon>
        <taxon>Actinomycetes</taxon>
        <taxon>Micrococcales</taxon>
        <taxon>Microbacteriaceae</taxon>
        <taxon>Homoserinibacter</taxon>
    </lineage>
</organism>
<protein>
    <recommendedName>
        <fullName evidence="2">Glycosyl hydrolase family 13 catalytic domain-containing protein</fullName>
    </recommendedName>
</protein>
<evidence type="ECO:0000313" key="4">
    <source>
        <dbReference type="Proteomes" id="UP001157069"/>
    </source>
</evidence>
<evidence type="ECO:0000259" key="2">
    <source>
        <dbReference type="SMART" id="SM00642"/>
    </source>
</evidence>
<evidence type="ECO:0000313" key="3">
    <source>
        <dbReference type="EMBL" id="GMA90333.1"/>
    </source>
</evidence>
<dbReference type="Gene3D" id="3.20.20.80">
    <property type="entry name" value="Glycosidases"/>
    <property type="match status" value="1"/>
</dbReference>
<name>A0ABQ6JSE6_9MICO</name>
<dbReference type="PANTHER" id="PTHR43651:SF11">
    <property type="entry name" value="MALTO-OLIGOSYLTREHALOSE TREHALOHYDROLASE"/>
    <property type="match status" value="1"/>
</dbReference>